<feature type="region of interest" description="Disordered" evidence="1">
    <location>
        <begin position="1"/>
        <end position="20"/>
    </location>
</feature>
<accession>X1CTV7</accession>
<comment type="caution">
    <text evidence="2">The sequence shown here is derived from an EMBL/GenBank/DDBJ whole genome shotgun (WGS) entry which is preliminary data.</text>
</comment>
<organism evidence="2">
    <name type="scientific">marine sediment metagenome</name>
    <dbReference type="NCBI Taxonomy" id="412755"/>
    <lineage>
        <taxon>unclassified sequences</taxon>
        <taxon>metagenomes</taxon>
        <taxon>ecological metagenomes</taxon>
    </lineage>
</organism>
<proteinExistence type="predicted"/>
<dbReference type="AlphaFoldDB" id="X1CTV7"/>
<reference evidence="2" key="1">
    <citation type="journal article" date="2014" name="Front. Microbiol.">
        <title>High frequency of phylogenetically diverse reductive dehalogenase-homologous genes in deep subseafloor sedimentary metagenomes.</title>
        <authorList>
            <person name="Kawai M."/>
            <person name="Futagami T."/>
            <person name="Toyoda A."/>
            <person name="Takaki Y."/>
            <person name="Nishi S."/>
            <person name="Hori S."/>
            <person name="Arai W."/>
            <person name="Tsubouchi T."/>
            <person name="Morono Y."/>
            <person name="Uchiyama I."/>
            <person name="Ito T."/>
            <person name="Fujiyama A."/>
            <person name="Inagaki F."/>
            <person name="Takami H."/>
        </authorList>
    </citation>
    <scope>NUCLEOTIDE SEQUENCE</scope>
    <source>
        <strain evidence="2">Expedition CK06-06</strain>
    </source>
</reference>
<evidence type="ECO:0000313" key="2">
    <source>
        <dbReference type="EMBL" id="GAG99498.1"/>
    </source>
</evidence>
<sequence length="97" mass="11192">MNGMEKSRTQTVNPIDRANKKERAIERLEDLWGKSSKTAENSKYLSKKLTVKLETNGPEKRKILLKMECGKSKINSNNYHLLSDLLKEFFNSDSQSE</sequence>
<dbReference type="EMBL" id="BART01020052">
    <property type="protein sequence ID" value="GAG99498.1"/>
    <property type="molecule type" value="Genomic_DNA"/>
</dbReference>
<name>X1CTV7_9ZZZZ</name>
<gene>
    <name evidence="2" type="ORF">S01H4_37341</name>
</gene>
<evidence type="ECO:0000256" key="1">
    <source>
        <dbReference type="SAM" id="MobiDB-lite"/>
    </source>
</evidence>
<protein>
    <submittedName>
        <fullName evidence="2">Uncharacterized protein</fullName>
    </submittedName>
</protein>